<comment type="cofactor">
    <cofactor evidence="7">
        <name>a divalent metal cation</name>
        <dbReference type="ChEBI" id="CHEBI:60240"/>
    </cofactor>
    <text evidence="7">Binds 1 divalent metal cation per subunit.</text>
</comment>
<dbReference type="AlphaFoldDB" id="A0A3R9U6W1"/>
<evidence type="ECO:0000313" key="11">
    <source>
        <dbReference type="Proteomes" id="UP000280066"/>
    </source>
</evidence>
<dbReference type="Proteomes" id="UP000280066">
    <property type="component" value="Unassembled WGS sequence"/>
</dbReference>
<comment type="caution">
    <text evidence="10">The sequence shown here is derived from an EMBL/GenBank/DDBJ whole genome shotgun (WGS) entry which is preliminary data.</text>
</comment>
<dbReference type="Gene3D" id="3.40.1210.10">
    <property type="entry name" value="Survival protein SurE-like phosphatase/nucleotidase"/>
    <property type="match status" value="1"/>
</dbReference>
<dbReference type="NCBIfam" id="NF001492">
    <property type="entry name" value="PRK00346.2-2"/>
    <property type="match status" value="1"/>
</dbReference>
<dbReference type="InterPro" id="IPR036523">
    <property type="entry name" value="SurE-like_sf"/>
</dbReference>
<dbReference type="NCBIfam" id="NF001490">
    <property type="entry name" value="PRK00346.1-4"/>
    <property type="match status" value="1"/>
</dbReference>
<keyword evidence="5 7" id="KW-0547">Nucleotide-binding</keyword>
<keyword evidence="6 7" id="KW-0378">Hydrolase</keyword>
<feature type="region of interest" description="Disordered" evidence="8">
    <location>
        <begin position="278"/>
        <end position="308"/>
    </location>
</feature>
<dbReference type="SUPFAM" id="SSF64167">
    <property type="entry name" value="SurE-like"/>
    <property type="match status" value="1"/>
</dbReference>
<dbReference type="GO" id="GO:0046872">
    <property type="term" value="F:metal ion binding"/>
    <property type="evidence" value="ECO:0007669"/>
    <property type="project" value="UniProtKB-UniRule"/>
</dbReference>
<keyword evidence="11" id="KW-1185">Reference proteome</keyword>
<feature type="binding site" evidence="7">
    <location>
        <position position="34"/>
    </location>
    <ligand>
        <name>a divalent metal cation</name>
        <dbReference type="ChEBI" id="CHEBI:60240"/>
    </ligand>
</feature>
<dbReference type="GO" id="GO:0005737">
    <property type="term" value="C:cytoplasm"/>
    <property type="evidence" value="ECO:0007669"/>
    <property type="project" value="UniProtKB-SubCell"/>
</dbReference>
<evidence type="ECO:0000256" key="7">
    <source>
        <dbReference type="HAMAP-Rule" id="MF_00060"/>
    </source>
</evidence>
<feature type="compositionally biased region" description="Low complexity" evidence="8">
    <location>
        <begin position="280"/>
        <end position="308"/>
    </location>
</feature>
<feature type="binding site" evidence="7">
    <location>
        <position position="122"/>
    </location>
    <ligand>
        <name>a divalent metal cation</name>
        <dbReference type="ChEBI" id="CHEBI:60240"/>
    </ligand>
</feature>
<dbReference type="EMBL" id="RWIS01000019">
    <property type="protein sequence ID" value="RSK24101.1"/>
    <property type="molecule type" value="Genomic_DNA"/>
</dbReference>
<evidence type="ECO:0000313" key="10">
    <source>
        <dbReference type="EMBL" id="RSK24101.1"/>
    </source>
</evidence>
<evidence type="ECO:0000256" key="5">
    <source>
        <dbReference type="ARBA" id="ARBA00022741"/>
    </source>
</evidence>
<dbReference type="EC" id="3.1.3.5" evidence="7"/>
<protein>
    <recommendedName>
        <fullName evidence="7">5'-nucleotidase SurE</fullName>
        <ecNumber evidence="7">3.1.3.5</ecNumber>
    </recommendedName>
    <alternativeName>
        <fullName evidence="7">Nucleoside 5'-monophosphate phosphohydrolase</fullName>
    </alternativeName>
</protein>
<gene>
    <name evidence="7 10" type="primary">surE</name>
    <name evidence="10" type="ORF">EI290_21015</name>
</gene>
<proteinExistence type="inferred from homology"/>
<dbReference type="PANTHER" id="PTHR30457:SF12">
    <property type="entry name" value="5'_3'-NUCLEOTIDASE SURE"/>
    <property type="match status" value="1"/>
</dbReference>
<evidence type="ECO:0000256" key="6">
    <source>
        <dbReference type="ARBA" id="ARBA00022801"/>
    </source>
</evidence>
<reference evidence="10 11" key="1">
    <citation type="submission" date="2018-12" db="EMBL/GenBank/DDBJ databases">
        <authorList>
            <person name="Feng G."/>
            <person name="Zhu H."/>
        </authorList>
    </citation>
    <scope>NUCLEOTIDE SEQUENCE [LARGE SCALE GENOMIC DNA]</scope>
    <source>
        <strain evidence="10 11">9PBR-2</strain>
    </source>
</reference>
<dbReference type="OrthoDB" id="9780815at2"/>
<name>A0A3R9U6W1_9BACT</name>
<dbReference type="NCBIfam" id="TIGR00087">
    <property type="entry name" value="surE"/>
    <property type="match status" value="1"/>
</dbReference>
<dbReference type="HAMAP" id="MF_00060">
    <property type="entry name" value="SurE"/>
    <property type="match status" value="1"/>
</dbReference>
<keyword evidence="3 7" id="KW-0963">Cytoplasm</keyword>
<evidence type="ECO:0000259" key="9">
    <source>
        <dbReference type="Pfam" id="PF01975"/>
    </source>
</evidence>
<feature type="binding site" evidence="7">
    <location>
        <position position="65"/>
    </location>
    <ligand>
        <name>a divalent metal cation</name>
        <dbReference type="ChEBI" id="CHEBI:60240"/>
    </ligand>
</feature>
<dbReference type="GO" id="GO:0000166">
    <property type="term" value="F:nucleotide binding"/>
    <property type="evidence" value="ECO:0007669"/>
    <property type="project" value="UniProtKB-KW"/>
</dbReference>
<dbReference type="Pfam" id="PF01975">
    <property type="entry name" value="SurE"/>
    <property type="match status" value="1"/>
</dbReference>
<dbReference type="InterPro" id="IPR002828">
    <property type="entry name" value="SurE-like_Pase/nucleotidase"/>
</dbReference>
<dbReference type="GO" id="GO:0008253">
    <property type="term" value="F:5'-nucleotidase activity"/>
    <property type="evidence" value="ECO:0007669"/>
    <property type="project" value="UniProtKB-UniRule"/>
</dbReference>
<comment type="catalytic activity">
    <reaction evidence="1 7">
        <text>a ribonucleoside 5'-phosphate + H2O = a ribonucleoside + phosphate</text>
        <dbReference type="Rhea" id="RHEA:12484"/>
        <dbReference type="ChEBI" id="CHEBI:15377"/>
        <dbReference type="ChEBI" id="CHEBI:18254"/>
        <dbReference type="ChEBI" id="CHEBI:43474"/>
        <dbReference type="ChEBI" id="CHEBI:58043"/>
        <dbReference type="EC" id="3.1.3.5"/>
    </reaction>
</comment>
<organism evidence="10 11">
    <name type="scientific">Hymenobacter metallilatus</name>
    <dbReference type="NCBI Taxonomy" id="2493666"/>
    <lineage>
        <taxon>Bacteria</taxon>
        <taxon>Pseudomonadati</taxon>
        <taxon>Bacteroidota</taxon>
        <taxon>Cytophagia</taxon>
        <taxon>Cytophagales</taxon>
        <taxon>Hymenobacteraceae</taxon>
        <taxon>Hymenobacter</taxon>
    </lineage>
</organism>
<dbReference type="GO" id="GO:0008254">
    <property type="term" value="F:3'-nucleotidase activity"/>
    <property type="evidence" value="ECO:0007669"/>
    <property type="project" value="TreeGrafter"/>
</dbReference>
<feature type="domain" description="Survival protein SurE-like phosphatase/nucleotidase" evidence="9">
    <location>
        <begin position="29"/>
        <end position="216"/>
    </location>
</feature>
<comment type="function">
    <text evidence="7">Nucleotidase that shows phosphatase activity on nucleoside 5'-monophosphates.</text>
</comment>
<accession>A0A3R9U6W1</accession>
<dbReference type="GO" id="GO:0004309">
    <property type="term" value="F:exopolyphosphatase activity"/>
    <property type="evidence" value="ECO:0007669"/>
    <property type="project" value="TreeGrafter"/>
</dbReference>
<sequence length="308" mass="33134">MDGVAYLCPAFRFLNHPIPVSAAPHKPLILISNDDGITAPGIATLVRVMRRIGEVVVVAPNSPQSGMGHAITIGHPLRLDASRIFEGVEAYECSGTPADCVKLAKHHVLKDRRPDLVVSGINHGSNSAVNVLYSGTMSAAIEAAVEGLPAIGFSLCDYGHNADFSHTEEWVEHLTRQALEHGIPKGTALNINIPKKSAEPIAGARLCRQARAKWQEEFDLRHDPHNRPYYWLIGSFVNEDHGQDTDEYALASNYISIVPCQFDLTALYGLREMNASWQLSPTPGGQQAPAPGPGSAEPTPGESAEGLG</sequence>
<comment type="similarity">
    <text evidence="2 7">Belongs to the SurE nucleotidase family.</text>
</comment>
<feature type="binding site" evidence="7">
    <location>
        <position position="35"/>
    </location>
    <ligand>
        <name>a divalent metal cation</name>
        <dbReference type="ChEBI" id="CHEBI:60240"/>
    </ligand>
</feature>
<evidence type="ECO:0000256" key="1">
    <source>
        <dbReference type="ARBA" id="ARBA00000815"/>
    </source>
</evidence>
<comment type="subcellular location">
    <subcellularLocation>
        <location evidence="7">Cytoplasm</location>
    </subcellularLocation>
</comment>
<keyword evidence="4 7" id="KW-0479">Metal-binding</keyword>
<evidence type="ECO:0000256" key="8">
    <source>
        <dbReference type="SAM" id="MobiDB-lite"/>
    </source>
</evidence>
<evidence type="ECO:0000256" key="4">
    <source>
        <dbReference type="ARBA" id="ARBA00022723"/>
    </source>
</evidence>
<evidence type="ECO:0000256" key="3">
    <source>
        <dbReference type="ARBA" id="ARBA00022490"/>
    </source>
</evidence>
<evidence type="ECO:0000256" key="2">
    <source>
        <dbReference type="ARBA" id="ARBA00011062"/>
    </source>
</evidence>
<dbReference type="InterPro" id="IPR030048">
    <property type="entry name" value="SurE"/>
</dbReference>
<dbReference type="PANTHER" id="PTHR30457">
    <property type="entry name" value="5'-NUCLEOTIDASE SURE"/>
    <property type="match status" value="1"/>
</dbReference>